<accession>A0AA49GRF0</accession>
<dbReference type="InterPro" id="IPR011041">
    <property type="entry name" value="Quinoprot_gluc/sorb_DH_b-prop"/>
</dbReference>
<reference evidence="6" key="2">
    <citation type="journal article" date="2024" name="Antonie Van Leeuwenhoek">
        <title>Roseihalotalea indica gen. nov., sp. nov., a halophilic Bacteroidetes from mesopelagic Southwest Indian Ocean with higher carbohydrate metabolic potential.</title>
        <authorList>
            <person name="Chen B."/>
            <person name="Zhang M."/>
            <person name="Lin D."/>
            <person name="Ye J."/>
            <person name="Tang K."/>
        </authorList>
    </citation>
    <scope>NUCLEOTIDE SEQUENCE</scope>
    <source>
        <strain evidence="6">TK19036</strain>
    </source>
</reference>
<dbReference type="Gene3D" id="3.40.50.880">
    <property type="match status" value="1"/>
</dbReference>
<dbReference type="SUPFAM" id="SSF49785">
    <property type="entry name" value="Galactose-binding domain-like"/>
    <property type="match status" value="1"/>
</dbReference>
<dbReference type="PANTHER" id="PTHR33546:SF1">
    <property type="entry name" value="LARGE, MULTIFUNCTIONAL SECRETED PROTEIN"/>
    <property type="match status" value="1"/>
</dbReference>
<dbReference type="PROSITE" id="PS51257">
    <property type="entry name" value="PROKAR_LIPOPROTEIN"/>
    <property type="match status" value="1"/>
</dbReference>
<feature type="domain" description="Blue (type 1) copper" evidence="3">
    <location>
        <begin position="1051"/>
        <end position="1170"/>
    </location>
</feature>
<dbReference type="SUPFAM" id="SSF49503">
    <property type="entry name" value="Cupredoxins"/>
    <property type="match status" value="1"/>
</dbReference>
<evidence type="ECO:0000313" key="6">
    <source>
        <dbReference type="EMBL" id="WKN39197.1"/>
    </source>
</evidence>
<evidence type="ECO:0000259" key="3">
    <source>
        <dbReference type="Pfam" id="PF00127"/>
    </source>
</evidence>
<dbReference type="InterPro" id="IPR029010">
    <property type="entry name" value="ThuA-like"/>
</dbReference>
<dbReference type="Gene3D" id="2.60.120.260">
    <property type="entry name" value="Galactose-binding domain-like"/>
    <property type="match status" value="1"/>
</dbReference>
<dbReference type="Pfam" id="PF06283">
    <property type="entry name" value="ThuA"/>
    <property type="match status" value="1"/>
</dbReference>
<evidence type="ECO:0000259" key="5">
    <source>
        <dbReference type="Pfam" id="PF23500"/>
    </source>
</evidence>
<dbReference type="AlphaFoldDB" id="A0AA49GRF0"/>
<protein>
    <submittedName>
        <fullName evidence="6">ThuA domain-containing protein</fullName>
    </submittedName>
</protein>
<dbReference type="Gene3D" id="2.60.40.420">
    <property type="entry name" value="Cupredoxins - blue copper proteins"/>
    <property type="match status" value="1"/>
</dbReference>
<dbReference type="InterPro" id="IPR029062">
    <property type="entry name" value="Class_I_gatase-like"/>
</dbReference>
<dbReference type="SUPFAM" id="SSF48371">
    <property type="entry name" value="ARM repeat"/>
    <property type="match status" value="1"/>
</dbReference>
<evidence type="ECO:0000259" key="4">
    <source>
        <dbReference type="Pfam" id="PF06283"/>
    </source>
</evidence>
<dbReference type="InterPro" id="IPR000923">
    <property type="entry name" value="BlueCu_1"/>
</dbReference>
<sequence length="1176" mass="131851">MTTTYKTLLAGLALLIFGCQSQKTHTAHESGPHAINILFLGHDSEHHNSEAYMPILASSLYTRGIALSYTEDPNDLNPETLSKYDGLLIYANHDEITSSQEEALLDYVRSGKGFIPVHCASFCFRNSPEYVDMVGGQFISHDTATFVANILQADHPALEGVEEFSTWDETYVHHEIAEDINVLMERVEGDHHEPWTWTKTYGDGRVFYTAYGHDERTWSQPEFQDLMEAGILWAVGDDVKEQWQAYMEDMPELKYEDRANIPNYEKRNPAPQYQLPLSPEESKKLIQVPVDFTLELFASEPDIINPISMDWDERGRLWVIETVDYPNTVRNEDGIGDDRIKICEDTDGDGKADKFTVFADNLNIPTSLVFANGGIIVSQAPHFLFLQDTDGDDKADVRKELITGWGTYDTHAGPSNLTYGLDNWIWGVVGYSGFEGTIAGESRDFSQGVYRFAPDASDFEYLTRTSNNTWGLGFTEDFDVFASTANNTHSVYLGINNDYLENVDGLPALGSAKIDGHYAMQPLANIRQVDVWGGFTAAAGHRFYTARNYPQKYWSQIAFVCEPTGHLVHQAIIEKEGAGFVEKNGGNLFAGADEWVAPVEAKVGPDGAVWVADWYNFIVQHNPTPTPDRGGYEAETGEGNAYVNPLRDRQHGRIWRVVYKEAEPYEPMTLSKDDPEGLVAALDNENMFWRTTAQRLLVERGEDDVLPELYRMVKKTGTDEMGMTPGAIHALWTLHGLGALDGSNDEAYRIAVSALNHPAAGVRRAAAKVMPRTPWANQAILRSKLTEDDDLHTRLTGILALSEMPNSNGLGKQLYTLSQEETIQQDSWLSRATYAVATRHREGFMNTFLEENPQYEELQAKKASMATREDVEFEDTDWKTMQLPEFLERSGLNIDGVIWFRKTINIPRRHEGKEGMLSLGRIDESDETWVNGVKVGSTKDDWSKEREYQIPANVLKAGENTVAVRMVDNRGWGGFSGEPEQMFVQVGNNQMSLAGDWRYEVEKEFKDGGSNMFEGDVTVASLLMDTYWNKPEATAVAEAATETEDEEAIIVQIKTVKNAMKYDIGEFVVEAGKPVKIIFENPDFMQHNLLIIQPGKLETVGAAADKLASDPQGAEKQYVPDMAEVLYNTPLVDPGSTVELTFTAPENPDEYPFVCTFPGHWRIMQGTMKVVKPEVI</sequence>
<dbReference type="InterPro" id="IPR011042">
    <property type="entry name" value="6-blade_b-propeller_TolB-like"/>
</dbReference>
<dbReference type="Gene3D" id="1.25.10.10">
    <property type="entry name" value="Leucine-rich Repeat Variant"/>
    <property type="match status" value="1"/>
</dbReference>
<dbReference type="CDD" id="cd04233">
    <property type="entry name" value="Auracyanin"/>
    <property type="match status" value="1"/>
</dbReference>
<dbReference type="InterPro" id="IPR013428">
    <property type="entry name" value="Membrane-bound_put_N"/>
</dbReference>
<dbReference type="GO" id="GO:0005507">
    <property type="term" value="F:copper ion binding"/>
    <property type="evidence" value="ECO:0007669"/>
    <property type="project" value="InterPro"/>
</dbReference>
<dbReference type="InterPro" id="IPR011989">
    <property type="entry name" value="ARM-like"/>
</dbReference>
<evidence type="ECO:0000256" key="2">
    <source>
        <dbReference type="ARBA" id="ARBA00023008"/>
    </source>
</evidence>
<proteinExistence type="predicted"/>
<gene>
    <name evidence="6" type="ORF">K4G66_10860</name>
</gene>
<dbReference type="InterPro" id="IPR055557">
    <property type="entry name" value="DUF7133"/>
</dbReference>
<name>A0AA49GRF0_9BACT</name>
<feature type="domain" description="ThuA-like" evidence="4">
    <location>
        <begin position="41"/>
        <end position="234"/>
    </location>
</feature>
<dbReference type="SUPFAM" id="SSF50952">
    <property type="entry name" value="Soluble quinoprotein glucose dehydrogenase"/>
    <property type="match status" value="1"/>
</dbReference>
<dbReference type="EMBL" id="CP120682">
    <property type="protein sequence ID" value="WKN39197.1"/>
    <property type="molecule type" value="Genomic_DNA"/>
</dbReference>
<keyword evidence="1" id="KW-0479">Metal-binding</keyword>
<organism evidence="6">
    <name type="scientific">Roseihalotalea indica</name>
    <dbReference type="NCBI Taxonomy" id="2867963"/>
    <lineage>
        <taxon>Bacteria</taxon>
        <taxon>Pseudomonadati</taxon>
        <taxon>Bacteroidota</taxon>
        <taxon>Cytophagia</taxon>
        <taxon>Cytophagales</taxon>
        <taxon>Catalimonadaceae</taxon>
        <taxon>Roseihalotalea</taxon>
    </lineage>
</organism>
<dbReference type="Gene3D" id="2.120.10.30">
    <property type="entry name" value="TolB, C-terminal domain"/>
    <property type="match status" value="1"/>
</dbReference>
<dbReference type="InterPro" id="IPR008979">
    <property type="entry name" value="Galactose-bd-like_sf"/>
</dbReference>
<dbReference type="Pfam" id="PF23500">
    <property type="entry name" value="DUF7133"/>
    <property type="match status" value="1"/>
</dbReference>
<dbReference type="NCBIfam" id="TIGR02604">
    <property type="entry name" value="Piru_Ver_Nterm"/>
    <property type="match status" value="1"/>
</dbReference>
<dbReference type="PANTHER" id="PTHR33546">
    <property type="entry name" value="LARGE, MULTIFUNCTIONAL SECRETED PROTEIN-RELATED"/>
    <property type="match status" value="1"/>
</dbReference>
<dbReference type="InterPro" id="IPR008972">
    <property type="entry name" value="Cupredoxin"/>
</dbReference>
<feature type="domain" description="DUF7133" evidence="5">
    <location>
        <begin position="278"/>
        <end position="660"/>
    </location>
</feature>
<dbReference type="InterPro" id="IPR016024">
    <property type="entry name" value="ARM-type_fold"/>
</dbReference>
<keyword evidence="2" id="KW-0186">Copper</keyword>
<evidence type="ECO:0000256" key="1">
    <source>
        <dbReference type="ARBA" id="ARBA00022723"/>
    </source>
</evidence>
<dbReference type="Pfam" id="PF00127">
    <property type="entry name" value="Copper-bind"/>
    <property type="match status" value="1"/>
</dbReference>
<reference evidence="6" key="1">
    <citation type="journal article" date="2023" name="Comput. Struct. Biotechnol. J.">
        <title>Discovery of a novel marine Bacteroidetes with a rich repertoire of carbohydrate-active enzymes.</title>
        <authorList>
            <person name="Chen B."/>
            <person name="Liu G."/>
            <person name="Chen Q."/>
            <person name="Wang H."/>
            <person name="Liu L."/>
            <person name="Tang K."/>
        </authorList>
    </citation>
    <scope>NUCLEOTIDE SEQUENCE</scope>
    <source>
        <strain evidence="6">TK19036</strain>
    </source>
</reference>
<dbReference type="GO" id="GO:0009055">
    <property type="term" value="F:electron transfer activity"/>
    <property type="evidence" value="ECO:0007669"/>
    <property type="project" value="InterPro"/>
</dbReference>
<dbReference type="SUPFAM" id="SSF52317">
    <property type="entry name" value="Class I glutamine amidotransferase-like"/>
    <property type="match status" value="1"/>
</dbReference>